<feature type="domain" description="PspA-associated" evidence="2">
    <location>
        <begin position="1"/>
        <end position="96"/>
    </location>
</feature>
<evidence type="ECO:0000313" key="3">
    <source>
        <dbReference type="EMBL" id="QUC09164.1"/>
    </source>
</evidence>
<evidence type="ECO:0000259" key="2">
    <source>
        <dbReference type="Pfam" id="PF22743"/>
    </source>
</evidence>
<reference evidence="3 4" key="1">
    <citation type="submission" date="2021-03" db="EMBL/GenBank/DDBJ databases">
        <title>Human Oral Microbial Genomes.</title>
        <authorList>
            <person name="Johnston C.D."/>
            <person name="Chen T."/>
            <person name="Dewhirst F.E."/>
        </authorList>
    </citation>
    <scope>NUCLEOTIDE SEQUENCE [LARGE SCALE GENOMIC DNA]</scope>
    <source>
        <strain evidence="3 4">DSMZ 100122</strain>
    </source>
</reference>
<dbReference type="InterPro" id="IPR054437">
    <property type="entry name" value="PspA-assoc_dom"/>
</dbReference>
<organism evidence="3 4">
    <name type="scientific">Arachnia rubra</name>
    <dbReference type="NCBI Taxonomy" id="1547448"/>
    <lineage>
        <taxon>Bacteria</taxon>
        <taxon>Bacillati</taxon>
        <taxon>Actinomycetota</taxon>
        <taxon>Actinomycetes</taxon>
        <taxon>Propionibacteriales</taxon>
        <taxon>Propionibacteriaceae</taxon>
        <taxon>Arachnia</taxon>
    </lineage>
</organism>
<sequence>MIVRIMGLGQWTMEPEQLLELNEIDEAVERAVEAGDQQQLRVELQRLIDEVRRNGEEVPDDVIVESDLVFPDVEASLDEVRELLDSTSEYYGLVPDSHPLGGGDTVPGADTETAPAGSE</sequence>
<dbReference type="Pfam" id="PF22743">
    <property type="entry name" value="PspAA"/>
    <property type="match status" value="1"/>
</dbReference>
<proteinExistence type="predicted"/>
<name>A0ABX7Y7H5_9ACTN</name>
<evidence type="ECO:0000313" key="4">
    <source>
        <dbReference type="Proteomes" id="UP000678513"/>
    </source>
</evidence>
<gene>
    <name evidence="3" type="ORF">J5A65_05425</name>
</gene>
<dbReference type="EMBL" id="CP072384">
    <property type="protein sequence ID" value="QUC09164.1"/>
    <property type="molecule type" value="Genomic_DNA"/>
</dbReference>
<dbReference type="RefSeq" id="WP_212326289.1">
    <property type="nucleotide sequence ID" value="NZ_AP024463.1"/>
</dbReference>
<accession>A0ABX7Y7H5</accession>
<evidence type="ECO:0000256" key="1">
    <source>
        <dbReference type="SAM" id="MobiDB-lite"/>
    </source>
</evidence>
<protein>
    <recommendedName>
        <fullName evidence="2">PspA-associated domain-containing protein</fullName>
    </recommendedName>
</protein>
<keyword evidence="4" id="KW-1185">Reference proteome</keyword>
<dbReference type="Proteomes" id="UP000678513">
    <property type="component" value="Chromosome"/>
</dbReference>
<feature type="region of interest" description="Disordered" evidence="1">
    <location>
        <begin position="94"/>
        <end position="119"/>
    </location>
</feature>